<dbReference type="GO" id="GO:0004674">
    <property type="term" value="F:protein serine/threonine kinase activity"/>
    <property type="evidence" value="ECO:0007669"/>
    <property type="project" value="InterPro"/>
</dbReference>
<evidence type="ECO:0000256" key="2">
    <source>
        <dbReference type="ARBA" id="ARBA00030237"/>
    </source>
</evidence>
<dbReference type="PROSITE" id="PS50011">
    <property type="entry name" value="PROTEIN_KINASE_DOM"/>
    <property type="match status" value="1"/>
</dbReference>
<feature type="domain" description="Protein kinase" evidence="4">
    <location>
        <begin position="27"/>
        <end position="285"/>
    </location>
</feature>
<dbReference type="GO" id="GO:0010506">
    <property type="term" value="P:regulation of autophagy"/>
    <property type="evidence" value="ECO:0007669"/>
    <property type="project" value="InterPro"/>
</dbReference>
<dbReference type="GO" id="GO:0034045">
    <property type="term" value="C:phagophore assembly site membrane"/>
    <property type="evidence" value="ECO:0007669"/>
    <property type="project" value="UniProtKB-SubCell"/>
</dbReference>
<dbReference type="PROSITE" id="PS00107">
    <property type="entry name" value="PROTEIN_KINASE_ATP"/>
    <property type="match status" value="1"/>
</dbReference>
<feature type="binding site" evidence="3">
    <location>
        <position position="56"/>
    </location>
    <ligand>
        <name>ATP</name>
        <dbReference type="ChEBI" id="CHEBI:30616"/>
    </ligand>
</feature>
<dbReference type="OrthoDB" id="10252171at2759"/>
<keyword evidence="6" id="KW-1185">Reference proteome</keyword>
<dbReference type="InterPro" id="IPR000719">
    <property type="entry name" value="Prot_kinase_dom"/>
</dbReference>
<sequence length="285" mass="32586">MAHSAAWEEEDARFALARDPEFPDGPYIRGRLLGQGGYARVYKILNTQHGGVYAGKCSPKSVKHLRKEARILRSLKHTNIVKYIDYFEELWDPTANVLVLELCAGGSLQTMINNHPEGLTRKDTLEVLLQVSRALVYMHGKSRFHGDLKPRNILIRTWNPVEVVIGDCAEVMHSGKSDDMWAIGISLLGMMSQWPTYAKKEERMYPRRCASHARTLKTLNPDHEIVQLLIRLLEWDHNLRITAPELVELTSKLLEQSHTQGSKKTLETGRMDLKTPEGFQTVEFW</sequence>
<dbReference type="EMBL" id="JAOQAZ010000012">
    <property type="protein sequence ID" value="KAJ4261594.1"/>
    <property type="molecule type" value="Genomic_DNA"/>
</dbReference>
<reference evidence="5" key="1">
    <citation type="submission" date="2022-09" db="EMBL/GenBank/DDBJ databases">
        <title>Fusarium specimens isolated from Avocado Roots.</title>
        <authorList>
            <person name="Stajich J."/>
            <person name="Roper C."/>
            <person name="Heimlech-Rivalta G."/>
        </authorList>
    </citation>
    <scope>NUCLEOTIDE SEQUENCE</scope>
    <source>
        <strain evidence="5">CF00136</strain>
    </source>
</reference>
<evidence type="ECO:0000256" key="1">
    <source>
        <dbReference type="ARBA" id="ARBA00004623"/>
    </source>
</evidence>
<keyword evidence="3" id="KW-0067">ATP-binding</keyword>
<organism evidence="5 6">
    <name type="scientific">Fusarium torreyae</name>
    <dbReference type="NCBI Taxonomy" id="1237075"/>
    <lineage>
        <taxon>Eukaryota</taxon>
        <taxon>Fungi</taxon>
        <taxon>Dikarya</taxon>
        <taxon>Ascomycota</taxon>
        <taxon>Pezizomycotina</taxon>
        <taxon>Sordariomycetes</taxon>
        <taxon>Hypocreomycetidae</taxon>
        <taxon>Hypocreales</taxon>
        <taxon>Nectriaceae</taxon>
        <taxon>Fusarium</taxon>
    </lineage>
</organism>
<evidence type="ECO:0000313" key="5">
    <source>
        <dbReference type="EMBL" id="KAJ4261594.1"/>
    </source>
</evidence>
<dbReference type="Gene3D" id="3.30.200.20">
    <property type="entry name" value="Phosphorylase Kinase, domain 1"/>
    <property type="match status" value="1"/>
</dbReference>
<dbReference type="Gene3D" id="1.10.510.10">
    <property type="entry name" value="Transferase(Phosphotransferase) domain 1"/>
    <property type="match status" value="2"/>
</dbReference>
<dbReference type="SMART" id="SM00220">
    <property type="entry name" value="S_TKc"/>
    <property type="match status" value="1"/>
</dbReference>
<dbReference type="SUPFAM" id="SSF56112">
    <property type="entry name" value="Protein kinase-like (PK-like)"/>
    <property type="match status" value="1"/>
</dbReference>
<dbReference type="GO" id="GO:0005524">
    <property type="term" value="F:ATP binding"/>
    <property type="evidence" value="ECO:0007669"/>
    <property type="project" value="UniProtKB-UniRule"/>
</dbReference>
<proteinExistence type="predicted"/>
<dbReference type="Pfam" id="PF00069">
    <property type="entry name" value="Pkinase"/>
    <property type="match status" value="1"/>
</dbReference>
<dbReference type="InterPro" id="IPR011009">
    <property type="entry name" value="Kinase-like_dom_sf"/>
</dbReference>
<name>A0A9W8RZY5_9HYPO</name>
<accession>A0A9W8RZY5</accession>
<dbReference type="PANTHER" id="PTHR24348">
    <property type="entry name" value="SERINE/THREONINE-PROTEIN KINASE UNC-51-RELATED"/>
    <property type="match status" value="1"/>
</dbReference>
<comment type="caution">
    <text evidence="5">The sequence shown here is derived from an EMBL/GenBank/DDBJ whole genome shotgun (WGS) entry which is preliminary data.</text>
</comment>
<dbReference type="PANTHER" id="PTHR24348:SF68">
    <property type="entry name" value="SERINE_THREONINE-PROTEIN KINASE ATG1C"/>
    <property type="match status" value="1"/>
</dbReference>
<evidence type="ECO:0000259" key="4">
    <source>
        <dbReference type="PROSITE" id="PS50011"/>
    </source>
</evidence>
<comment type="subcellular location">
    <subcellularLocation>
        <location evidence="1">Preautophagosomal structure membrane</location>
        <topology evidence="1">Peripheral membrane protein</topology>
    </subcellularLocation>
</comment>
<dbReference type="InterPro" id="IPR017441">
    <property type="entry name" value="Protein_kinase_ATP_BS"/>
</dbReference>
<dbReference type="AlphaFoldDB" id="A0A9W8RZY5"/>
<evidence type="ECO:0000256" key="3">
    <source>
        <dbReference type="PROSITE-ProRule" id="PRU10141"/>
    </source>
</evidence>
<dbReference type="InterPro" id="IPR045269">
    <property type="entry name" value="Atg1-like"/>
</dbReference>
<keyword evidence="3" id="KW-0547">Nucleotide-binding</keyword>
<dbReference type="CDD" id="cd00180">
    <property type="entry name" value="PKc"/>
    <property type="match status" value="1"/>
</dbReference>
<evidence type="ECO:0000313" key="6">
    <source>
        <dbReference type="Proteomes" id="UP001152049"/>
    </source>
</evidence>
<gene>
    <name evidence="5" type="ORF">NW762_007025</name>
</gene>
<protein>
    <recommendedName>
        <fullName evidence="2">Autophagy-related protein 1</fullName>
    </recommendedName>
</protein>
<dbReference type="Proteomes" id="UP001152049">
    <property type="component" value="Unassembled WGS sequence"/>
</dbReference>